<name>A0AAJ5ZGN3_LACLL</name>
<evidence type="ECO:0000313" key="1">
    <source>
        <dbReference type="EMBL" id="WFN83447.1"/>
    </source>
</evidence>
<sequence length="77" mass="8322">MVLIQIIMVLMGGNSGQPTHTTKYLGWVSVDGVRKYTKMCDTVAEAQSYVDSTVNSAEVINLGLDHSIGYGLDTVEV</sequence>
<dbReference type="Proteomes" id="UP000663169">
    <property type="component" value="Chromosome"/>
</dbReference>
<dbReference type="RefSeq" id="WP_223203832.1">
    <property type="nucleotide sequence ID" value="NZ_CP031926.2"/>
</dbReference>
<evidence type="ECO:0000313" key="2">
    <source>
        <dbReference type="Proteomes" id="UP000663169"/>
    </source>
</evidence>
<protein>
    <submittedName>
        <fullName evidence="1">Uncharacterized protein</fullName>
    </submittedName>
</protein>
<organism evidence="1 2">
    <name type="scientific">Lactococcus lactis subsp. lactis</name>
    <name type="common">Streptococcus lactis</name>
    <dbReference type="NCBI Taxonomy" id="1360"/>
    <lineage>
        <taxon>Bacteria</taxon>
        <taxon>Bacillati</taxon>
        <taxon>Bacillota</taxon>
        <taxon>Bacilli</taxon>
        <taxon>Lactobacillales</taxon>
        <taxon>Streptococcaceae</taxon>
        <taxon>Lactococcus</taxon>
    </lineage>
</organism>
<gene>
    <name evidence="1" type="ORF">LL223_02555</name>
</gene>
<accession>A0AAJ5ZGN3</accession>
<reference evidence="1" key="1">
    <citation type="journal article" date="2020" name="Mol. Microbiol.">
        <title>The CWPS Rubik's cube: Linking diversity of cell wall polysaccharide structures with the encoded biosynthetic machinery of selected Lactococcus lactis strains.</title>
        <authorList>
            <person name="Mahony J."/>
            <person name="Frantzen C."/>
            <person name="Vinogradov E."/>
            <person name="Sadovskaya I."/>
            <person name="Theodorou I."/>
            <person name="Kelleher P."/>
            <person name="Chapot-Chartier M.P."/>
            <person name="Cambillau C."/>
            <person name="Holo H."/>
            <person name="van Sinderen D."/>
        </authorList>
    </citation>
    <scope>NUCLEOTIDE SEQUENCE</scope>
    <source>
        <strain evidence="1">223</strain>
    </source>
</reference>
<dbReference type="EMBL" id="CP031926">
    <property type="protein sequence ID" value="WFN83447.1"/>
    <property type="molecule type" value="Genomic_DNA"/>
</dbReference>
<reference evidence="1" key="2">
    <citation type="submission" date="2023-04" db="EMBL/GenBank/DDBJ databases">
        <authorList>
            <person name="McDonnell B."/>
        </authorList>
    </citation>
    <scope>NUCLEOTIDE SEQUENCE</scope>
    <source>
        <strain evidence="1">223</strain>
    </source>
</reference>
<proteinExistence type="predicted"/>
<dbReference type="AlphaFoldDB" id="A0AAJ5ZGN3"/>